<evidence type="ECO:0000313" key="3">
    <source>
        <dbReference type="EMBL" id="QNP45634.1"/>
    </source>
</evidence>
<organism evidence="3 4">
    <name type="scientific">Sphingomonas sediminicola</name>
    <dbReference type="NCBI Taxonomy" id="386874"/>
    <lineage>
        <taxon>Bacteria</taxon>
        <taxon>Pseudomonadati</taxon>
        <taxon>Pseudomonadota</taxon>
        <taxon>Alphaproteobacteria</taxon>
        <taxon>Sphingomonadales</taxon>
        <taxon>Sphingomonadaceae</taxon>
        <taxon>Sphingomonas</taxon>
    </lineage>
</organism>
<dbReference type="EMBL" id="CP060782">
    <property type="protein sequence ID" value="QNP45634.1"/>
    <property type="molecule type" value="Genomic_DNA"/>
</dbReference>
<keyword evidence="4" id="KW-1185">Reference proteome</keyword>
<feature type="region of interest" description="Disordered" evidence="1">
    <location>
        <begin position="1"/>
        <end position="35"/>
    </location>
</feature>
<proteinExistence type="predicted"/>
<accession>A0ABX6T703</accession>
<sequence>MADEREYKVGYCRPPPEHRFKKGQSGNPKGRKRKRLSDAEIIAKIRDERIPMVLDGRRVLVSPLEAALRKTLHTVLAKGNVRDLERLLCMFNKHGAPSPEDTYEQHQREGDAVVQKLFDYLERTVPDDPEP</sequence>
<protein>
    <recommendedName>
        <fullName evidence="2">DUF5681 domain-containing protein</fullName>
    </recommendedName>
</protein>
<dbReference type="Pfam" id="PF18932">
    <property type="entry name" value="DUF5681"/>
    <property type="match status" value="1"/>
</dbReference>
<dbReference type="RefSeq" id="WP_187708589.1">
    <property type="nucleotide sequence ID" value="NZ_CP060782.1"/>
</dbReference>
<evidence type="ECO:0000259" key="2">
    <source>
        <dbReference type="Pfam" id="PF18932"/>
    </source>
</evidence>
<dbReference type="Proteomes" id="UP000516105">
    <property type="component" value="Chromosome"/>
</dbReference>
<evidence type="ECO:0000313" key="4">
    <source>
        <dbReference type="Proteomes" id="UP000516105"/>
    </source>
</evidence>
<reference evidence="3 4" key="1">
    <citation type="submission" date="2020-08" db="EMBL/GenBank/DDBJ databases">
        <title>Genome sequence of Sphingomonas sediminicola KACC 15039T.</title>
        <authorList>
            <person name="Hyun D.-W."/>
            <person name="Bae J.-W."/>
        </authorList>
    </citation>
    <scope>NUCLEOTIDE SEQUENCE [LARGE SCALE GENOMIC DNA]</scope>
    <source>
        <strain evidence="3 4">KACC 15039</strain>
    </source>
</reference>
<evidence type="ECO:0000256" key="1">
    <source>
        <dbReference type="SAM" id="MobiDB-lite"/>
    </source>
</evidence>
<gene>
    <name evidence="3" type="ORF">H9L14_14080</name>
</gene>
<dbReference type="InterPro" id="IPR043736">
    <property type="entry name" value="DUF5681"/>
</dbReference>
<name>A0ABX6T703_9SPHN</name>
<feature type="domain" description="DUF5681" evidence="2">
    <location>
        <begin position="17"/>
        <end position="94"/>
    </location>
</feature>